<protein>
    <recommendedName>
        <fullName evidence="1">Phage head morphogenesis domain-containing protein</fullName>
    </recommendedName>
</protein>
<organism evidence="2 3">
    <name type="scientific">Roseospira visakhapatnamensis</name>
    <dbReference type="NCBI Taxonomy" id="390880"/>
    <lineage>
        <taxon>Bacteria</taxon>
        <taxon>Pseudomonadati</taxon>
        <taxon>Pseudomonadota</taxon>
        <taxon>Alphaproteobacteria</taxon>
        <taxon>Rhodospirillales</taxon>
        <taxon>Rhodospirillaceae</taxon>
        <taxon>Roseospira</taxon>
    </lineage>
</organism>
<evidence type="ECO:0000313" key="3">
    <source>
        <dbReference type="Proteomes" id="UP000554286"/>
    </source>
</evidence>
<comment type="caution">
    <text evidence="2">The sequence shown here is derived from an EMBL/GenBank/DDBJ whole genome shotgun (WGS) entry which is preliminary data.</text>
</comment>
<dbReference type="Pfam" id="PF04233">
    <property type="entry name" value="Phage_Mu_F"/>
    <property type="match status" value="1"/>
</dbReference>
<dbReference type="RefSeq" id="WP_184047763.1">
    <property type="nucleotide sequence ID" value="NZ_JACIGK010000034.1"/>
</dbReference>
<evidence type="ECO:0000259" key="1">
    <source>
        <dbReference type="Pfam" id="PF04233"/>
    </source>
</evidence>
<evidence type="ECO:0000313" key="2">
    <source>
        <dbReference type="EMBL" id="MBB4267774.1"/>
    </source>
</evidence>
<gene>
    <name evidence="2" type="ORF">GGD89_003424</name>
</gene>
<dbReference type="EMBL" id="JACIGK010000034">
    <property type="protein sequence ID" value="MBB4267774.1"/>
    <property type="molecule type" value="Genomic_DNA"/>
</dbReference>
<dbReference type="InterPro" id="IPR006528">
    <property type="entry name" value="Phage_head_morphogenesis_dom"/>
</dbReference>
<name>A0A7W6RFT0_9PROT</name>
<dbReference type="Proteomes" id="UP000554286">
    <property type="component" value="Unassembled WGS sequence"/>
</dbReference>
<sequence length="411" mass="46150">MAPRARQDPLPDRPGHRFGHLVDPNVAEFLRAKGLMPRWDYDEVLPEEHAFGFMAAKIMELDILRDLHESLVAALEAGTPFDRWARDLEPTLRAKGWWARREVIDPRTGQVGTVDLRQPWRLRVIYDSNMRSARAAGQYQRAQRTKAGLPYFTYELGPSRERRPEHVTLKGLTMAVDHPGWETIMPPNGWGCKCRVRQITAAEAARRGLTVRSSVSLPSRTVRHRVTGQRMTLPEAVDPAWSRSGGPLRARALDDALHGRLAALPARIGQAACHDLARGPSLQRLVERPTHGRAHPIARLADDIAQAIGARSPVVTLSGETLQKQHRNHPELGQVDYRVLPERIHGAQVIVRNRPNSFLALRPTEDGGKVVVALKVDRHGVPYVVSMYRADATFLGRMRQHAVVWGAWPED</sequence>
<feature type="domain" description="Phage head morphogenesis" evidence="1">
    <location>
        <begin position="67"/>
        <end position="196"/>
    </location>
</feature>
<proteinExistence type="predicted"/>
<dbReference type="AlphaFoldDB" id="A0A7W6RFT0"/>
<accession>A0A7W6RFT0</accession>
<keyword evidence="3" id="KW-1185">Reference proteome</keyword>
<reference evidence="2 3" key="1">
    <citation type="submission" date="2020-08" db="EMBL/GenBank/DDBJ databases">
        <title>Genome sequencing of Purple Non-Sulfur Bacteria from various extreme environments.</title>
        <authorList>
            <person name="Mayer M."/>
        </authorList>
    </citation>
    <scope>NUCLEOTIDE SEQUENCE [LARGE SCALE GENOMIC DNA]</scope>
    <source>
        <strain evidence="2 3">JA131</strain>
    </source>
</reference>